<dbReference type="AlphaFoldDB" id="A0A059G0L6"/>
<dbReference type="EC" id="2.3.1.266" evidence="5"/>
<dbReference type="SUPFAM" id="SSF55729">
    <property type="entry name" value="Acyl-CoA N-acyltransferases (Nat)"/>
    <property type="match status" value="1"/>
</dbReference>
<dbReference type="CDD" id="cd04301">
    <property type="entry name" value="NAT_SF"/>
    <property type="match status" value="1"/>
</dbReference>
<accession>A0A059G0L6</accession>
<comment type="function">
    <text evidence="5">Acetylates the N-terminal alanine of ribosomal protein bS18.</text>
</comment>
<dbReference type="InterPro" id="IPR050680">
    <property type="entry name" value="YpeA/RimI_acetyltransf"/>
</dbReference>
<dbReference type="PATRIC" id="fig|1280951.3.peg.526"/>
<evidence type="ECO:0000256" key="2">
    <source>
        <dbReference type="ARBA" id="ARBA00022490"/>
    </source>
</evidence>
<dbReference type="Pfam" id="PF00583">
    <property type="entry name" value="Acetyltransf_1"/>
    <property type="match status" value="1"/>
</dbReference>
<organism evidence="7 8">
    <name type="scientific">Hyphomonas hirschiana VP5</name>
    <dbReference type="NCBI Taxonomy" id="1280951"/>
    <lineage>
        <taxon>Bacteria</taxon>
        <taxon>Pseudomonadati</taxon>
        <taxon>Pseudomonadota</taxon>
        <taxon>Alphaproteobacteria</taxon>
        <taxon>Hyphomonadales</taxon>
        <taxon>Hyphomonadaceae</taxon>
        <taxon>Hyphomonas</taxon>
    </lineage>
</organism>
<evidence type="ECO:0000313" key="8">
    <source>
        <dbReference type="Proteomes" id="UP000025061"/>
    </source>
</evidence>
<evidence type="ECO:0000256" key="1">
    <source>
        <dbReference type="ARBA" id="ARBA00005395"/>
    </source>
</evidence>
<dbReference type="Gene3D" id="3.40.630.30">
    <property type="match status" value="1"/>
</dbReference>
<dbReference type="GO" id="GO:0008999">
    <property type="term" value="F:protein-N-terminal-alanine acetyltransferase activity"/>
    <property type="evidence" value="ECO:0007669"/>
    <property type="project" value="UniProtKB-EC"/>
</dbReference>
<comment type="subcellular location">
    <subcellularLocation>
        <location evidence="5">Cytoplasm</location>
    </subcellularLocation>
</comment>
<evidence type="ECO:0000259" key="6">
    <source>
        <dbReference type="PROSITE" id="PS51186"/>
    </source>
</evidence>
<dbReference type="OrthoDB" id="9804026at2"/>
<comment type="catalytic activity">
    <reaction evidence="5">
        <text>N-terminal L-alanyl-[ribosomal protein bS18] + acetyl-CoA = N-terminal N(alpha)-acetyl-L-alanyl-[ribosomal protein bS18] + CoA + H(+)</text>
        <dbReference type="Rhea" id="RHEA:43756"/>
        <dbReference type="Rhea" id="RHEA-COMP:10676"/>
        <dbReference type="Rhea" id="RHEA-COMP:10677"/>
        <dbReference type="ChEBI" id="CHEBI:15378"/>
        <dbReference type="ChEBI" id="CHEBI:57287"/>
        <dbReference type="ChEBI" id="CHEBI:57288"/>
        <dbReference type="ChEBI" id="CHEBI:64718"/>
        <dbReference type="ChEBI" id="CHEBI:83683"/>
        <dbReference type="EC" id="2.3.1.266"/>
    </reaction>
</comment>
<dbReference type="NCBIfam" id="TIGR01575">
    <property type="entry name" value="rimI"/>
    <property type="match status" value="1"/>
</dbReference>
<dbReference type="Proteomes" id="UP000025061">
    <property type="component" value="Unassembled WGS sequence"/>
</dbReference>
<keyword evidence="2 5" id="KW-0963">Cytoplasm</keyword>
<dbReference type="InterPro" id="IPR000182">
    <property type="entry name" value="GNAT_dom"/>
</dbReference>
<protein>
    <recommendedName>
        <fullName evidence="5">[Ribosomal protein bS18]-alanine N-acetyltransferase</fullName>
        <ecNumber evidence="5">2.3.1.266</ecNumber>
    </recommendedName>
</protein>
<sequence>MNQLLRPLARADATAAAALHAMCFPDPWSVKSFEETFEDEAVRAHGFWLGEQLVSFAMTKEVAGEADLLTIATDPARRLHGYAAQLIGALIVELEGAGITRMTLEVAEDNRAARQLYVRFGFTEDGRRRRYYEAGRDTPVDAVLMSRHLGV</sequence>
<dbReference type="GO" id="GO:0005737">
    <property type="term" value="C:cytoplasm"/>
    <property type="evidence" value="ECO:0007669"/>
    <property type="project" value="UniProtKB-SubCell"/>
</dbReference>
<name>A0A059G0L6_9PROT</name>
<evidence type="ECO:0000256" key="3">
    <source>
        <dbReference type="ARBA" id="ARBA00022679"/>
    </source>
</evidence>
<evidence type="ECO:0000256" key="5">
    <source>
        <dbReference type="RuleBase" id="RU363094"/>
    </source>
</evidence>
<evidence type="ECO:0000313" key="7">
    <source>
        <dbReference type="EMBL" id="KCZ96532.1"/>
    </source>
</evidence>
<dbReference type="InterPro" id="IPR016181">
    <property type="entry name" value="Acyl_CoA_acyltransferase"/>
</dbReference>
<proteinExistence type="inferred from homology"/>
<dbReference type="PROSITE" id="PS51186">
    <property type="entry name" value="GNAT"/>
    <property type="match status" value="1"/>
</dbReference>
<evidence type="ECO:0000256" key="4">
    <source>
        <dbReference type="ARBA" id="ARBA00023315"/>
    </source>
</evidence>
<dbReference type="InterPro" id="IPR006464">
    <property type="entry name" value="AcTrfase_RimI/Ard1"/>
</dbReference>
<dbReference type="RefSeq" id="WP_011645556.1">
    <property type="nucleotide sequence ID" value="NZ_ARYI01000001.1"/>
</dbReference>
<comment type="caution">
    <text evidence="7">The sequence shown here is derived from an EMBL/GenBank/DDBJ whole genome shotgun (WGS) entry which is preliminary data.</text>
</comment>
<reference evidence="7 8" key="1">
    <citation type="submission" date="2013-04" db="EMBL/GenBank/DDBJ databases">
        <title>Hyphomonas hirschiana VP5 Genome Sequencing.</title>
        <authorList>
            <person name="Lai Q."/>
            <person name="Shao Z."/>
        </authorList>
    </citation>
    <scope>NUCLEOTIDE SEQUENCE [LARGE SCALE GENOMIC DNA]</scope>
    <source>
        <strain evidence="7 8">VP5</strain>
    </source>
</reference>
<dbReference type="PANTHER" id="PTHR43420:SF12">
    <property type="entry name" value="N-ACETYLTRANSFERASE DOMAIN-CONTAINING PROTEIN"/>
    <property type="match status" value="1"/>
</dbReference>
<gene>
    <name evidence="7" type="ORF">HHI_02595</name>
</gene>
<dbReference type="EMBL" id="ARYI01000001">
    <property type="protein sequence ID" value="KCZ96532.1"/>
    <property type="molecule type" value="Genomic_DNA"/>
</dbReference>
<comment type="similarity">
    <text evidence="1 5">Belongs to the acetyltransferase family. RimI subfamily.</text>
</comment>
<keyword evidence="4" id="KW-0012">Acyltransferase</keyword>
<feature type="domain" description="N-acetyltransferase" evidence="6">
    <location>
        <begin position="3"/>
        <end position="150"/>
    </location>
</feature>
<keyword evidence="3 7" id="KW-0808">Transferase</keyword>
<keyword evidence="8" id="KW-1185">Reference proteome</keyword>
<dbReference type="PANTHER" id="PTHR43420">
    <property type="entry name" value="ACETYLTRANSFERASE"/>
    <property type="match status" value="1"/>
</dbReference>